<keyword evidence="2" id="KW-1185">Reference proteome</keyword>
<sequence length="372" mass="43366">MINESIYDWYLALKDTSYDAIYCRYCVDFKVELFCCKKALAKKINRLVDTIRKLKKQRKNKKLALLLGKAFFPPVANFSDNTVNASEILKETMLISENKMLKKENKILKRKMESMMDLQMNYFTHLKDFEDMSNNLKILISKNSLIEAELNFIKKCYCEKEEKFNNIENKLELLKSKKESFNVRNLNKKIKYCDTQLEIKKNKINSLKNEEKKIILQLKNKITDINSVLENSDINISELKNEKIKLQKKVSNLKVILQNKTNYINDNNMKDVISLEKEVVSLYSKTNILKEENLELQKLVSFLDDDEVITFEDGRYSDDIRKTIMKLLSMNVSMNSVNEVIKAVLNKLAKKNISRLPSAAVKCNTSLNKSVG</sequence>
<dbReference type="Proteomes" id="UP001652625">
    <property type="component" value="Chromosome 03"/>
</dbReference>
<evidence type="ECO:0000313" key="2">
    <source>
        <dbReference type="Proteomes" id="UP001652625"/>
    </source>
</evidence>
<gene>
    <name evidence="3" type="primary">LOC136078326</name>
</gene>
<feature type="coiled-coil region" evidence="1">
    <location>
        <begin position="37"/>
        <end position="64"/>
    </location>
</feature>
<keyword evidence="1" id="KW-0175">Coiled coil</keyword>
<organism evidence="2 3">
    <name type="scientific">Hydra vulgaris</name>
    <name type="common">Hydra</name>
    <name type="synonym">Hydra attenuata</name>
    <dbReference type="NCBI Taxonomy" id="6087"/>
    <lineage>
        <taxon>Eukaryota</taxon>
        <taxon>Metazoa</taxon>
        <taxon>Cnidaria</taxon>
        <taxon>Hydrozoa</taxon>
        <taxon>Hydroidolina</taxon>
        <taxon>Anthoathecata</taxon>
        <taxon>Aplanulata</taxon>
        <taxon>Hydridae</taxon>
        <taxon>Hydra</taxon>
    </lineage>
</organism>
<evidence type="ECO:0000256" key="1">
    <source>
        <dbReference type="SAM" id="Coils"/>
    </source>
</evidence>
<protein>
    <submittedName>
        <fullName evidence="3">Repetitive organellar protein-like</fullName>
    </submittedName>
</protein>
<proteinExistence type="predicted"/>
<accession>A0ABM4BLQ1</accession>
<reference evidence="3" key="1">
    <citation type="submission" date="2025-08" db="UniProtKB">
        <authorList>
            <consortium name="RefSeq"/>
        </authorList>
    </citation>
    <scope>IDENTIFICATION</scope>
</reference>
<name>A0ABM4BLQ1_HYDVU</name>
<dbReference type="GeneID" id="136078326"/>
<feature type="coiled-coil region" evidence="1">
    <location>
        <begin position="164"/>
        <end position="256"/>
    </location>
</feature>
<dbReference type="RefSeq" id="XP_065649999.1">
    <property type="nucleotide sequence ID" value="XM_065793927.1"/>
</dbReference>
<evidence type="ECO:0000313" key="3">
    <source>
        <dbReference type="RefSeq" id="XP_065649999.1"/>
    </source>
</evidence>